<reference evidence="7" key="1">
    <citation type="submission" date="2025-08" db="UniProtKB">
        <authorList>
            <consortium name="RefSeq"/>
        </authorList>
    </citation>
    <scope>IDENTIFICATION</scope>
</reference>
<dbReference type="FunFam" id="3.100.10.10:FF:000007">
    <property type="entry name" value="50S ribosomal protein L15"/>
    <property type="match status" value="1"/>
</dbReference>
<evidence type="ECO:0000256" key="4">
    <source>
        <dbReference type="SAM" id="MobiDB-lite"/>
    </source>
</evidence>
<feature type="compositionally biased region" description="Basic residues" evidence="4">
    <location>
        <begin position="84"/>
        <end position="94"/>
    </location>
</feature>
<dbReference type="InterPro" id="IPR030878">
    <property type="entry name" value="Ribosomal_uL15"/>
</dbReference>
<dbReference type="Gene3D" id="3.100.10.10">
    <property type="match status" value="1"/>
</dbReference>
<proteinExistence type="inferred from homology"/>
<name>A0A6I9QM33_ELAGV</name>
<dbReference type="SUPFAM" id="SSF52080">
    <property type="entry name" value="Ribosomal proteins L15p and L18e"/>
    <property type="match status" value="1"/>
</dbReference>
<feature type="region of interest" description="Disordered" evidence="4">
    <location>
        <begin position="81"/>
        <end position="135"/>
    </location>
</feature>
<dbReference type="NCBIfam" id="TIGR01071">
    <property type="entry name" value="rplO_bact"/>
    <property type="match status" value="1"/>
</dbReference>
<dbReference type="FunCoup" id="A0A6I9QM33">
    <property type="interactions" value="1543"/>
</dbReference>
<keyword evidence="6" id="KW-1185">Reference proteome</keyword>
<dbReference type="GO" id="GO:0005762">
    <property type="term" value="C:mitochondrial large ribosomal subunit"/>
    <property type="evidence" value="ECO:0007669"/>
    <property type="project" value="TreeGrafter"/>
</dbReference>
<dbReference type="KEGG" id="egu:105038007"/>
<gene>
    <name evidence="7" type="primary">LOC105038007</name>
</gene>
<keyword evidence="3" id="KW-0687">Ribonucleoprotein</keyword>
<comment type="similarity">
    <text evidence="1">Belongs to the universal ribosomal protein uL15 family.</text>
</comment>
<feature type="region of interest" description="Disordered" evidence="4">
    <location>
        <begin position="250"/>
        <end position="292"/>
    </location>
</feature>
<dbReference type="GO" id="GO:0003735">
    <property type="term" value="F:structural constituent of ribosome"/>
    <property type="evidence" value="ECO:0007669"/>
    <property type="project" value="InterPro"/>
</dbReference>
<dbReference type="GeneID" id="105038007"/>
<dbReference type="RefSeq" id="XP_010911971.1">
    <property type="nucleotide sequence ID" value="XM_010913669.3"/>
</dbReference>
<protein>
    <submittedName>
        <fullName evidence="7">Uncharacterized protein LOC105038007</fullName>
    </submittedName>
</protein>
<keyword evidence="2" id="KW-0689">Ribosomal protein</keyword>
<feature type="compositionally biased region" description="Basic residues" evidence="4">
    <location>
        <begin position="103"/>
        <end position="112"/>
    </location>
</feature>
<evidence type="ECO:0000259" key="5">
    <source>
        <dbReference type="Pfam" id="PF00828"/>
    </source>
</evidence>
<evidence type="ECO:0000256" key="1">
    <source>
        <dbReference type="ARBA" id="ARBA00007320"/>
    </source>
</evidence>
<dbReference type="InterPro" id="IPR005749">
    <property type="entry name" value="Ribosomal_uL15_bac-type"/>
</dbReference>
<dbReference type="PANTHER" id="PTHR12934:SF11">
    <property type="entry name" value="LARGE RIBOSOMAL SUBUNIT PROTEIN UL15M"/>
    <property type="match status" value="1"/>
</dbReference>
<organism evidence="6 7">
    <name type="scientific">Elaeis guineensis var. tenera</name>
    <name type="common">Oil palm</name>
    <dbReference type="NCBI Taxonomy" id="51953"/>
    <lineage>
        <taxon>Eukaryota</taxon>
        <taxon>Viridiplantae</taxon>
        <taxon>Streptophyta</taxon>
        <taxon>Embryophyta</taxon>
        <taxon>Tracheophyta</taxon>
        <taxon>Spermatophyta</taxon>
        <taxon>Magnoliopsida</taxon>
        <taxon>Liliopsida</taxon>
        <taxon>Arecaceae</taxon>
        <taxon>Arecoideae</taxon>
        <taxon>Cocoseae</taxon>
        <taxon>Elaeidinae</taxon>
        <taxon>Elaeis</taxon>
    </lineage>
</organism>
<dbReference type="InParanoid" id="A0A6I9QM33"/>
<dbReference type="Proteomes" id="UP000504607">
    <property type="component" value="Chromosome 2"/>
</dbReference>
<accession>A0A6I9QM33</accession>
<dbReference type="InterPro" id="IPR036227">
    <property type="entry name" value="Ribosomal_uL15/eL18_sf"/>
</dbReference>
<dbReference type="AlphaFoldDB" id="A0A6I9QM33"/>
<dbReference type="GO" id="GO:0006412">
    <property type="term" value="P:translation"/>
    <property type="evidence" value="ECO:0007669"/>
    <property type="project" value="InterPro"/>
</dbReference>
<evidence type="ECO:0000313" key="6">
    <source>
        <dbReference type="Proteomes" id="UP000504607"/>
    </source>
</evidence>
<feature type="domain" description="Large ribosomal subunit protein uL15/eL18" evidence="5">
    <location>
        <begin position="147"/>
        <end position="223"/>
    </location>
</feature>
<sequence>MWRRLSLVSKLKPPILPQAPITRPLSFAVLPLSRTLAPHPPSPTPPSAAGPYGIFWASYGQMAGMGSSPATVSLLKLNDLRNNVPRKKKKRKGRGIGSGKGKTAGRGHKGQKARGTMKFGFEGGQTPLRRRLPRRGFKNPFSLTFQPVGLGKIAKHINAGKIDSSELITMKTLKETGAIGKQIKDGVRLMGRGAEHIKWPIHLEVTRVTARAKAAVEAAGGSVRKVYYNKLGFRALLKPEWFAKKGRLLPRAARPPPKQRDKVDSIGRLPAPTKPIPFTAEEKAAAVAQTPA</sequence>
<dbReference type="HAMAP" id="MF_01341">
    <property type="entry name" value="Ribosomal_uL15"/>
    <property type="match status" value="1"/>
</dbReference>
<dbReference type="InterPro" id="IPR021131">
    <property type="entry name" value="Ribosomal_uL15/eL18"/>
</dbReference>
<dbReference type="Pfam" id="PF00828">
    <property type="entry name" value="Ribosomal_L27A"/>
    <property type="match status" value="1"/>
</dbReference>
<dbReference type="PANTHER" id="PTHR12934">
    <property type="entry name" value="50S RIBOSOMAL PROTEIN L15"/>
    <property type="match status" value="1"/>
</dbReference>
<evidence type="ECO:0000313" key="7">
    <source>
        <dbReference type="RefSeq" id="XP_010911971.1"/>
    </source>
</evidence>
<dbReference type="OrthoDB" id="361383at2759"/>
<evidence type="ECO:0000256" key="2">
    <source>
        <dbReference type="ARBA" id="ARBA00022980"/>
    </source>
</evidence>
<evidence type="ECO:0000256" key="3">
    <source>
        <dbReference type="ARBA" id="ARBA00023274"/>
    </source>
</evidence>